<name>A0A6A6SBG1_9PLEO</name>
<dbReference type="CDD" id="cd03876">
    <property type="entry name" value="M28_SGAP_like"/>
    <property type="match status" value="1"/>
</dbReference>
<dbReference type="PANTHER" id="PTHR12147">
    <property type="entry name" value="METALLOPEPTIDASE M28 FAMILY MEMBER"/>
    <property type="match status" value="1"/>
</dbReference>
<keyword evidence="9 14" id="KW-0732">Signal</keyword>
<dbReference type="SUPFAM" id="SSF53187">
    <property type="entry name" value="Zn-dependent exopeptidases"/>
    <property type="match status" value="1"/>
</dbReference>
<dbReference type="InterPro" id="IPR045175">
    <property type="entry name" value="M28_fam"/>
</dbReference>
<reference evidence="17" key="1">
    <citation type="journal article" date="2020" name="Stud. Mycol.">
        <title>101 Dothideomycetes genomes: a test case for predicting lifestyles and emergence of pathogens.</title>
        <authorList>
            <person name="Haridas S."/>
            <person name="Albert R."/>
            <person name="Binder M."/>
            <person name="Bloem J."/>
            <person name="Labutti K."/>
            <person name="Salamov A."/>
            <person name="Andreopoulos B."/>
            <person name="Baker S."/>
            <person name="Barry K."/>
            <person name="Bills G."/>
            <person name="Bluhm B."/>
            <person name="Cannon C."/>
            <person name="Castanera R."/>
            <person name="Culley D."/>
            <person name="Daum C."/>
            <person name="Ezra D."/>
            <person name="Gonzalez J."/>
            <person name="Henrissat B."/>
            <person name="Kuo A."/>
            <person name="Liang C."/>
            <person name="Lipzen A."/>
            <person name="Lutzoni F."/>
            <person name="Magnuson J."/>
            <person name="Mondo S."/>
            <person name="Nolan M."/>
            <person name="Ohm R."/>
            <person name="Pangilinan J."/>
            <person name="Park H.-J."/>
            <person name="Ramirez L."/>
            <person name="Alfaro M."/>
            <person name="Sun H."/>
            <person name="Tritt A."/>
            <person name="Yoshinaga Y."/>
            <person name="Zwiers L.-H."/>
            <person name="Turgeon B."/>
            <person name="Goodwin S."/>
            <person name="Spatafora J."/>
            <person name="Crous P."/>
            <person name="Grigoriev I."/>
        </authorList>
    </citation>
    <scope>NUCLEOTIDE SEQUENCE</scope>
    <source>
        <strain evidence="17">CBS 473.64</strain>
    </source>
</reference>
<dbReference type="InterPro" id="IPR003137">
    <property type="entry name" value="PA_domain"/>
</dbReference>
<accession>A0A6A6SBG1</accession>
<dbReference type="Pfam" id="PF02225">
    <property type="entry name" value="PA"/>
    <property type="match status" value="1"/>
</dbReference>
<dbReference type="InterPro" id="IPR007484">
    <property type="entry name" value="Peptidase_M28"/>
</dbReference>
<dbReference type="OrthoDB" id="10013407at2759"/>
<dbReference type="GO" id="GO:0005576">
    <property type="term" value="C:extracellular region"/>
    <property type="evidence" value="ECO:0007669"/>
    <property type="project" value="UniProtKB-SubCell"/>
</dbReference>
<keyword evidence="6" id="KW-0964">Secreted</keyword>
<dbReference type="EMBL" id="MU006777">
    <property type="protein sequence ID" value="KAF2645196.1"/>
    <property type="molecule type" value="Genomic_DNA"/>
</dbReference>
<dbReference type="Proteomes" id="UP000799753">
    <property type="component" value="Unassembled WGS sequence"/>
</dbReference>
<keyword evidence="11 14" id="KW-0862">Zinc</keyword>
<evidence type="ECO:0000259" key="16">
    <source>
        <dbReference type="Pfam" id="PF04389"/>
    </source>
</evidence>
<keyword evidence="18" id="KW-1185">Reference proteome</keyword>
<sequence>MRESSILTASALVAVAAAQGYTGAPIVSSDELVKLVTIDELVAGSQDLYDIAMSNDGQRAFGEGGHNATVDYIYNALQETGYYDVYKQPFVELYRGFNIGFTAAGTKYKAAYMHYAPQGNLTEPLIMVPNFGCNSTDYPSAVTGNIAFIQRGNCYSSDKVANAKGAGAVGVVISNRIEDDDIMGGTLNSPIEWIPTVLIEYVTGQRIFAQLASGPVDAHISIKFIQENRTTFNVIAETKDGDHDNVFSLGGHTDSAPGGPGINDNGSGTIGLLTVAKHLARFTVTNAVRFGFWSAEEYGLLGSDHYVKTLNGTISGNASEIAKVRAYVNFDMIASPNYRLGVHDGDGSTFNFSGPPGSGIIEKNFGAFFKAKNLPFVSSEFNGRSDYAAFLENGIAAGGVDTGAEGLKTAEEQQLFGGQAGVAYDVSYHGPDDTMDNLARDAFLWNVQAMADAVGTYAVDFGDIPKADAGSAVQTGMEKRMWMRKFEGVREEMCRERRGFKLE</sequence>
<dbReference type="AlphaFoldDB" id="A0A6A6SBG1"/>
<feature type="chain" id="PRO_5025706462" description="Peptide hydrolase" evidence="14">
    <location>
        <begin position="19"/>
        <end position="503"/>
    </location>
</feature>
<comment type="subcellular location">
    <subcellularLocation>
        <location evidence="2">Secreted</location>
    </subcellularLocation>
</comment>
<feature type="signal peptide" evidence="14">
    <location>
        <begin position="1"/>
        <end position="18"/>
    </location>
</feature>
<evidence type="ECO:0000256" key="13">
    <source>
        <dbReference type="ARBA" id="ARBA00023180"/>
    </source>
</evidence>
<dbReference type="Gene3D" id="3.40.630.10">
    <property type="entry name" value="Zn peptidases"/>
    <property type="match status" value="1"/>
</dbReference>
<dbReference type="Gene3D" id="3.50.30.30">
    <property type="match status" value="1"/>
</dbReference>
<gene>
    <name evidence="17" type="ORF">P280DRAFT_475769</name>
</gene>
<protein>
    <recommendedName>
        <fullName evidence="14">Peptide hydrolase</fullName>
        <ecNumber evidence="14">3.4.-.-</ecNumber>
    </recommendedName>
</protein>
<dbReference type="GO" id="GO:0046872">
    <property type="term" value="F:metal ion binding"/>
    <property type="evidence" value="ECO:0007669"/>
    <property type="project" value="UniProtKB-KW"/>
</dbReference>
<evidence type="ECO:0000256" key="5">
    <source>
        <dbReference type="ARBA" id="ARBA00022438"/>
    </source>
</evidence>
<organism evidence="17 18">
    <name type="scientific">Massarina eburnea CBS 473.64</name>
    <dbReference type="NCBI Taxonomy" id="1395130"/>
    <lineage>
        <taxon>Eukaryota</taxon>
        <taxon>Fungi</taxon>
        <taxon>Dikarya</taxon>
        <taxon>Ascomycota</taxon>
        <taxon>Pezizomycotina</taxon>
        <taxon>Dothideomycetes</taxon>
        <taxon>Pleosporomycetidae</taxon>
        <taxon>Pleosporales</taxon>
        <taxon>Massarineae</taxon>
        <taxon>Massarinaceae</taxon>
        <taxon>Massarina</taxon>
    </lineage>
</organism>
<evidence type="ECO:0000256" key="6">
    <source>
        <dbReference type="ARBA" id="ARBA00022525"/>
    </source>
</evidence>
<comment type="subunit">
    <text evidence="4">Monomer.</text>
</comment>
<evidence type="ECO:0000256" key="8">
    <source>
        <dbReference type="ARBA" id="ARBA00022723"/>
    </source>
</evidence>
<dbReference type="GO" id="GO:0008235">
    <property type="term" value="F:metalloexopeptidase activity"/>
    <property type="evidence" value="ECO:0007669"/>
    <property type="project" value="InterPro"/>
</dbReference>
<dbReference type="InterPro" id="IPR041756">
    <property type="entry name" value="M28_SGAP-like"/>
</dbReference>
<comment type="similarity">
    <text evidence="3">Belongs to the peptidase M28 family. M28A subfamily.</text>
</comment>
<evidence type="ECO:0000256" key="10">
    <source>
        <dbReference type="ARBA" id="ARBA00022801"/>
    </source>
</evidence>
<evidence type="ECO:0000313" key="17">
    <source>
        <dbReference type="EMBL" id="KAF2645196.1"/>
    </source>
</evidence>
<keyword evidence="12" id="KW-0482">Metalloprotease</keyword>
<evidence type="ECO:0000256" key="14">
    <source>
        <dbReference type="RuleBase" id="RU361240"/>
    </source>
</evidence>
<dbReference type="Pfam" id="PF04389">
    <property type="entry name" value="Peptidase_M28"/>
    <property type="match status" value="1"/>
</dbReference>
<dbReference type="GO" id="GO:0004177">
    <property type="term" value="F:aminopeptidase activity"/>
    <property type="evidence" value="ECO:0007669"/>
    <property type="project" value="UniProtKB-KW"/>
</dbReference>
<dbReference type="InterPro" id="IPR046450">
    <property type="entry name" value="PA_dom_sf"/>
</dbReference>
<evidence type="ECO:0000256" key="4">
    <source>
        <dbReference type="ARBA" id="ARBA00011245"/>
    </source>
</evidence>
<keyword evidence="13" id="KW-0325">Glycoprotein</keyword>
<keyword evidence="8 14" id="KW-0479">Metal-binding</keyword>
<feature type="domain" description="Peptidase M28" evidence="16">
    <location>
        <begin position="233"/>
        <end position="448"/>
    </location>
</feature>
<keyword evidence="7 14" id="KW-0645">Protease</keyword>
<dbReference type="EC" id="3.4.-.-" evidence="14"/>
<keyword evidence="10 14" id="KW-0378">Hydrolase</keyword>
<comment type="cofactor">
    <cofactor evidence="1">
        <name>Zn(2+)</name>
        <dbReference type="ChEBI" id="CHEBI:29105"/>
    </cofactor>
</comment>
<evidence type="ECO:0000256" key="9">
    <source>
        <dbReference type="ARBA" id="ARBA00022729"/>
    </source>
</evidence>
<feature type="domain" description="PA" evidence="15">
    <location>
        <begin position="122"/>
        <end position="207"/>
    </location>
</feature>
<proteinExistence type="inferred from homology"/>
<keyword evidence="5" id="KW-0031">Aminopeptidase</keyword>
<evidence type="ECO:0000256" key="12">
    <source>
        <dbReference type="ARBA" id="ARBA00023049"/>
    </source>
</evidence>
<dbReference type="GO" id="GO:0006508">
    <property type="term" value="P:proteolysis"/>
    <property type="evidence" value="ECO:0007669"/>
    <property type="project" value="UniProtKB-KW"/>
</dbReference>
<evidence type="ECO:0000256" key="2">
    <source>
        <dbReference type="ARBA" id="ARBA00004613"/>
    </source>
</evidence>
<dbReference type="PANTHER" id="PTHR12147:SF57">
    <property type="entry name" value="PEPTIDE HYDROLASE"/>
    <property type="match status" value="1"/>
</dbReference>
<evidence type="ECO:0000256" key="3">
    <source>
        <dbReference type="ARBA" id="ARBA00005957"/>
    </source>
</evidence>
<evidence type="ECO:0000313" key="18">
    <source>
        <dbReference type="Proteomes" id="UP000799753"/>
    </source>
</evidence>
<dbReference type="SUPFAM" id="SSF52025">
    <property type="entry name" value="PA domain"/>
    <property type="match status" value="1"/>
</dbReference>
<evidence type="ECO:0000256" key="7">
    <source>
        <dbReference type="ARBA" id="ARBA00022670"/>
    </source>
</evidence>
<evidence type="ECO:0000259" key="15">
    <source>
        <dbReference type="Pfam" id="PF02225"/>
    </source>
</evidence>
<evidence type="ECO:0000256" key="1">
    <source>
        <dbReference type="ARBA" id="ARBA00001947"/>
    </source>
</evidence>
<evidence type="ECO:0000256" key="11">
    <source>
        <dbReference type="ARBA" id="ARBA00022833"/>
    </source>
</evidence>